<comment type="caution">
    <text evidence="2">The sequence shown here is derived from an EMBL/GenBank/DDBJ whole genome shotgun (WGS) entry which is preliminary data.</text>
</comment>
<dbReference type="EMBL" id="JNHM01000116">
    <property type="protein sequence ID" value="KDS46789.1"/>
    <property type="molecule type" value="Genomic_DNA"/>
</dbReference>
<gene>
    <name evidence="2" type="ORF">M099_3642</name>
</gene>
<accession>A0A069SFB3</accession>
<name>A0A069SFB3_PHOVU</name>
<evidence type="ECO:0000313" key="3">
    <source>
        <dbReference type="Proteomes" id="UP000027661"/>
    </source>
</evidence>
<organism evidence="2 3">
    <name type="scientific">Phocaeicola vulgatus str. 3975 RP4</name>
    <dbReference type="NCBI Taxonomy" id="1339352"/>
    <lineage>
        <taxon>Bacteria</taxon>
        <taxon>Pseudomonadati</taxon>
        <taxon>Bacteroidota</taxon>
        <taxon>Bacteroidia</taxon>
        <taxon>Bacteroidales</taxon>
        <taxon>Bacteroidaceae</taxon>
        <taxon>Phocaeicola</taxon>
    </lineage>
</organism>
<keyword evidence="2" id="KW-0808">Transferase</keyword>
<dbReference type="AlphaFoldDB" id="A0A069SFB3"/>
<sequence length="368" mass="42316">MQIKVITRHTPNNYGSLLQSIATLRVIESLGHQCEIIDYWKRDEVGLQGILTSLQGKSLWKNSLFKRMAYVALRYPGEKIAALRFDKMRRRYLKLTPRCYSMEELESLQADVFMTGSDQVWGPLLDGGYDEAYFLSFVKEGIRKVSYAGSFGRTEFSDIIIASYKRLLSKYDALTVRESSAVKLLEEWGIDCGGQVLDPTLLLDSSQWSGYIEEDVKKEYVLIYEIHNNPRLDDYAKRFAAHVGLPLVRVSPTFHQLARGGRFVFCPEIGTFLSYIKNARYMLTDSFHGTAFAINFHTPFLEVLPNNKTGARNQSILQLTGLEDRIVTDFNDFSLADRQIDYAKVNEIMHRERERSMEKLAELCECQM</sequence>
<protein>
    <submittedName>
        <fullName evidence="2">Polysaccharide pyruvyl transferase family protein</fullName>
    </submittedName>
</protein>
<proteinExistence type="predicted"/>
<dbReference type="GO" id="GO:0016740">
    <property type="term" value="F:transferase activity"/>
    <property type="evidence" value="ECO:0007669"/>
    <property type="project" value="UniProtKB-KW"/>
</dbReference>
<evidence type="ECO:0000313" key="2">
    <source>
        <dbReference type="EMBL" id="KDS46789.1"/>
    </source>
</evidence>
<evidence type="ECO:0000259" key="1">
    <source>
        <dbReference type="Pfam" id="PF04230"/>
    </source>
</evidence>
<dbReference type="Pfam" id="PF04230">
    <property type="entry name" value="PS_pyruv_trans"/>
    <property type="match status" value="1"/>
</dbReference>
<dbReference type="Proteomes" id="UP000027661">
    <property type="component" value="Unassembled WGS sequence"/>
</dbReference>
<feature type="domain" description="Polysaccharide pyruvyl transferase" evidence="1">
    <location>
        <begin position="13"/>
        <end position="301"/>
    </location>
</feature>
<dbReference type="InterPro" id="IPR007345">
    <property type="entry name" value="Polysacch_pyruvyl_Trfase"/>
</dbReference>
<reference evidence="2 3" key="1">
    <citation type="submission" date="2014-04" db="EMBL/GenBank/DDBJ databases">
        <authorList>
            <person name="Sears C."/>
            <person name="Carroll K."/>
            <person name="Sack B.R."/>
            <person name="Qadri F."/>
            <person name="Myers L.L."/>
            <person name="Chung G.-T."/>
            <person name="Escheverria P."/>
            <person name="Fraser C.M."/>
            <person name="Sadzewicz L."/>
            <person name="Shefchek K.A."/>
            <person name="Tallon L."/>
            <person name="Das S.P."/>
            <person name="Daugherty S."/>
            <person name="Mongodin E.F."/>
        </authorList>
    </citation>
    <scope>NUCLEOTIDE SEQUENCE [LARGE SCALE GENOMIC DNA]</scope>
    <source>
        <strain evidence="2 3">3975 RP4</strain>
    </source>
</reference>
<dbReference type="PATRIC" id="fig|1339352.3.peg.3435"/>